<dbReference type="Gene3D" id="3.40.50.1820">
    <property type="entry name" value="alpha/beta hydrolase"/>
    <property type="match status" value="1"/>
</dbReference>
<protein>
    <submittedName>
        <fullName evidence="2">Alpha/beta hydrolase</fullName>
    </submittedName>
</protein>
<dbReference type="InterPro" id="IPR000073">
    <property type="entry name" value="AB_hydrolase_1"/>
</dbReference>
<dbReference type="InterPro" id="IPR050266">
    <property type="entry name" value="AB_hydrolase_sf"/>
</dbReference>
<dbReference type="PRINTS" id="PR00412">
    <property type="entry name" value="EPOXHYDRLASE"/>
</dbReference>
<reference evidence="2" key="1">
    <citation type="submission" date="2021-05" db="EMBL/GenBank/DDBJ databases">
        <authorList>
            <person name="Tanabe Y."/>
        </authorList>
    </citation>
    <scope>NUCLEOTIDE SEQUENCE</scope>
    <source>
        <strain evidence="2">BOTRYCO-1</strain>
    </source>
</reference>
<dbReference type="InterPro" id="IPR029058">
    <property type="entry name" value="AB_hydrolase_fold"/>
</dbReference>
<evidence type="ECO:0000259" key="1">
    <source>
        <dbReference type="Pfam" id="PF00561"/>
    </source>
</evidence>
<name>A0ABQ4PUA3_9PROT</name>
<keyword evidence="2" id="KW-0378">Hydrolase</keyword>
<sequence length="252" mass="26685">MLHGTGSSCHSWADLAPLLADRYCLIIPDLPGHGFSDTPKREGLSLPGMADMLQGLLAAFDYQPFGILGHSAGAAIGAHMALSDPIKPKILIAINGSFAPFEGLAGMVLPGAAQLLALNGIIVHAIASGAKDIGRVERLIRSTGSQIPPQALDRYRDLFAAPGHVAGVLRMMAAWDLRALNQQLVNLQVPLFLLTGSRDTAVPPLFAHRLARRVKQAHVVDLPGLGHLAHEENPIAVAEAIEQAFLTIKPLA</sequence>
<dbReference type="Proteomes" id="UP001161064">
    <property type="component" value="Unassembled WGS sequence"/>
</dbReference>
<dbReference type="SUPFAM" id="SSF53474">
    <property type="entry name" value="alpha/beta-Hydrolases"/>
    <property type="match status" value="1"/>
</dbReference>
<gene>
    <name evidence="2" type="ORF">PsB1_0717</name>
</gene>
<dbReference type="Pfam" id="PF00561">
    <property type="entry name" value="Abhydrolase_1"/>
    <property type="match status" value="1"/>
</dbReference>
<reference evidence="2" key="2">
    <citation type="journal article" date="2023" name="ISME Commun">
        <title>Characterization of a bloom-associated alphaproteobacterial lineage, 'Candidatus Phycosocius': insights into freshwater algal-bacterial interactions.</title>
        <authorList>
            <person name="Tanabe Y."/>
            <person name="Yamaguchi H."/>
            <person name="Yoshida M."/>
            <person name="Kai A."/>
            <person name="Okazaki Y."/>
        </authorList>
    </citation>
    <scope>NUCLEOTIDE SEQUENCE</scope>
    <source>
        <strain evidence="2">BOTRYCO-1</strain>
    </source>
</reference>
<dbReference type="EMBL" id="BPFZ01000003">
    <property type="protein sequence ID" value="GIU66563.1"/>
    <property type="molecule type" value="Genomic_DNA"/>
</dbReference>
<evidence type="ECO:0000313" key="2">
    <source>
        <dbReference type="EMBL" id="GIU66563.1"/>
    </source>
</evidence>
<dbReference type="PANTHER" id="PTHR43798">
    <property type="entry name" value="MONOACYLGLYCEROL LIPASE"/>
    <property type="match status" value="1"/>
</dbReference>
<evidence type="ECO:0000313" key="3">
    <source>
        <dbReference type="Proteomes" id="UP001161064"/>
    </source>
</evidence>
<comment type="caution">
    <text evidence="2">The sequence shown here is derived from an EMBL/GenBank/DDBJ whole genome shotgun (WGS) entry which is preliminary data.</text>
</comment>
<dbReference type="PRINTS" id="PR00111">
    <property type="entry name" value="ABHYDROLASE"/>
</dbReference>
<dbReference type="InterPro" id="IPR017497">
    <property type="entry name" value="BchO"/>
</dbReference>
<dbReference type="PANTHER" id="PTHR43798:SF33">
    <property type="entry name" value="HYDROLASE, PUTATIVE (AFU_ORTHOLOGUE AFUA_2G14860)-RELATED"/>
    <property type="match status" value="1"/>
</dbReference>
<feature type="domain" description="AB hydrolase-1" evidence="1">
    <location>
        <begin position="1"/>
        <end position="234"/>
    </location>
</feature>
<organism evidence="2 3">
    <name type="scientific">Candidatus Phycosocius spiralis</name>
    <dbReference type="NCBI Taxonomy" id="2815099"/>
    <lineage>
        <taxon>Bacteria</taxon>
        <taxon>Pseudomonadati</taxon>
        <taxon>Pseudomonadota</taxon>
        <taxon>Alphaproteobacteria</taxon>
        <taxon>Caulobacterales</taxon>
        <taxon>Caulobacterales incertae sedis</taxon>
        <taxon>Candidatus Phycosocius</taxon>
    </lineage>
</organism>
<accession>A0ABQ4PUA3</accession>
<dbReference type="InterPro" id="IPR000639">
    <property type="entry name" value="Epox_hydrolase-like"/>
</dbReference>
<proteinExistence type="predicted"/>
<dbReference type="GO" id="GO:0016787">
    <property type="term" value="F:hydrolase activity"/>
    <property type="evidence" value="ECO:0007669"/>
    <property type="project" value="UniProtKB-KW"/>
</dbReference>
<dbReference type="NCBIfam" id="TIGR03056">
    <property type="entry name" value="bchO_mg_che_rel"/>
    <property type="match status" value="1"/>
</dbReference>
<keyword evidence="3" id="KW-1185">Reference proteome</keyword>